<evidence type="ECO:0000313" key="2">
    <source>
        <dbReference type="Proteomes" id="UP001168642"/>
    </source>
</evidence>
<dbReference type="Proteomes" id="UP001168642">
    <property type="component" value="Unassembled WGS sequence"/>
</dbReference>
<comment type="caution">
    <text evidence="1">The sequence shown here is derived from an EMBL/GenBank/DDBJ whole genome shotgun (WGS) entry which is preliminary data.</text>
</comment>
<organism evidence="1 2">
    <name type="scientific">Wenyingzhuangia gilva</name>
    <dbReference type="NCBI Taxonomy" id="3057677"/>
    <lineage>
        <taxon>Bacteria</taxon>
        <taxon>Pseudomonadati</taxon>
        <taxon>Bacteroidota</taxon>
        <taxon>Flavobacteriia</taxon>
        <taxon>Flavobacteriales</taxon>
        <taxon>Flavobacteriaceae</taxon>
        <taxon>Wenyingzhuangia</taxon>
    </lineage>
</organism>
<sequence>MIVSIGQFKIKKLTLLPEFLKLSKQIYNQAQKSKGNLKSQLHNEGIKTFYSFTHWESMEDMLTFVHADFHGKALQETQRLCKEVSFLHYETDDLVDLKTAIKELKSSDETRVVKYN</sequence>
<evidence type="ECO:0008006" key="3">
    <source>
        <dbReference type="Google" id="ProtNLM"/>
    </source>
</evidence>
<dbReference type="SUPFAM" id="SSF54909">
    <property type="entry name" value="Dimeric alpha+beta barrel"/>
    <property type="match status" value="1"/>
</dbReference>
<dbReference type="RefSeq" id="WP_302885063.1">
    <property type="nucleotide sequence ID" value="NZ_JAUMIT010000007.1"/>
</dbReference>
<evidence type="ECO:0000313" key="1">
    <source>
        <dbReference type="EMBL" id="MDO3695762.1"/>
    </source>
</evidence>
<name>A0ABT8VUZ3_9FLAO</name>
<reference evidence="1" key="1">
    <citation type="submission" date="2023-07" db="EMBL/GenBank/DDBJ databases">
        <title>Wenyingzhuangia sp. chi5 genome sequencing and assembly.</title>
        <authorList>
            <person name="Park S."/>
        </authorList>
    </citation>
    <scope>NUCLEOTIDE SEQUENCE</scope>
    <source>
        <strain evidence="1">Chi5</strain>
    </source>
</reference>
<accession>A0ABT8VUZ3</accession>
<dbReference type="EMBL" id="JAUMIT010000007">
    <property type="protein sequence ID" value="MDO3695762.1"/>
    <property type="molecule type" value="Genomic_DNA"/>
</dbReference>
<gene>
    <name evidence="1" type="ORF">QVZ41_13010</name>
</gene>
<proteinExistence type="predicted"/>
<protein>
    <recommendedName>
        <fullName evidence="3">Antibiotic biosynthesis monooxygenase</fullName>
    </recommendedName>
</protein>
<dbReference type="InterPro" id="IPR011008">
    <property type="entry name" value="Dimeric_a/b-barrel"/>
</dbReference>
<keyword evidence="2" id="KW-1185">Reference proteome</keyword>